<dbReference type="EMBL" id="CP003261">
    <property type="protein sequence ID" value="AGK95637.1"/>
    <property type="molecule type" value="Genomic_DNA"/>
</dbReference>
<evidence type="ECO:0000313" key="2">
    <source>
        <dbReference type="Proteomes" id="UP000013523"/>
    </source>
</evidence>
<dbReference type="KEGG" id="cpas:Clopa_0589"/>
<keyword evidence="2" id="KW-1185">Reference proteome</keyword>
<dbReference type="RefSeq" id="WP_015613963.1">
    <property type="nucleotide sequence ID" value="NC_021182.1"/>
</dbReference>
<reference evidence="1 2" key="1">
    <citation type="submission" date="2012-01" db="EMBL/GenBank/DDBJ databases">
        <title>Complete sequence of chromosome of Clostridium pasteurianum BC1.</title>
        <authorList>
            <consortium name="US DOE Joint Genome Institute"/>
            <person name="Lucas S."/>
            <person name="Han J."/>
            <person name="Lapidus A."/>
            <person name="Cheng J.-F."/>
            <person name="Goodwin L."/>
            <person name="Pitluck S."/>
            <person name="Peters L."/>
            <person name="Mikhailova N."/>
            <person name="Teshima H."/>
            <person name="Detter J.C."/>
            <person name="Han C."/>
            <person name="Tapia R."/>
            <person name="Land M."/>
            <person name="Hauser L."/>
            <person name="Kyrpides N."/>
            <person name="Ivanova N."/>
            <person name="Pagani I."/>
            <person name="Dunn J."/>
            <person name="Taghavi S."/>
            <person name="Francis A."/>
            <person name="van der Lelie D."/>
            <person name="Woyke T."/>
        </authorList>
    </citation>
    <scope>NUCLEOTIDE SEQUENCE [LARGE SCALE GENOMIC DNA]</scope>
    <source>
        <strain evidence="1 2">BC1</strain>
    </source>
</reference>
<dbReference type="AlphaFoldDB" id="R4JXV1"/>
<evidence type="ECO:0000313" key="1">
    <source>
        <dbReference type="EMBL" id="AGK95637.1"/>
    </source>
</evidence>
<dbReference type="eggNOG" id="ENOG5031UQ8">
    <property type="taxonomic scope" value="Bacteria"/>
</dbReference>
<name>R4JXV1_CLOPA</name>
<protein>
    <submittedName>
        <fullName evidence="1">Uncharacterized protein</fullName>
    </submittedName>
</protein>
<sequence length="89" mass="9315">MDIKETVSLSANLTVKDASNNDTVVASLSVNSLDSANMNLGINVNTYNKALLTQANAVNAAGETVAQQYATFETAVKTKAKSLGYVIFG</sequence>
<proteinExistence type="predicted"/>
<accession>R4JXV1</accession>
<dbReference type="STRING" id="86416.Clopa_0589"/>
<dbReference type="PATRIC" id="fig|86416.3.peg.570"/>
<dbReference type="HOGENOM" id="CLU_189752_0_0_9"/>
<dbReference type="Proteomes" id="UP000013523">
    <property type="component" value="Chromosome"/>
</dbReference>
<dbReference type="OrthoDB" id="1927454at2"/>
<organism evidence="1 2">
    <name type="scientific">Clostridium pasteurianum BC1</name>
    <dbReference type="NCBI Taxonomy" id="86416"/>
    <lineage>
        <taxon>Bacteria</taxon>
        <taxon>Bacillati</taxon>
        <taxon>Bacillota</taxon>
        <taxon>Clostridia</taxon>
        <taxon>Eubacteriales</taxon>
        <taxon>Clostridiaceae</taxon>
        <taxon>Clostridium</taxon>
    </lineage>
</organism>
<gene>
    <name evidence="1" type="ORF">Clopa_0589</name>
</gene>